<dbReference type="AlphaFoldDB" id="A0AAE1BK73"/>
<evidence type="ECO:0000313" key="2">
    <source>
        <dbReference type="Proteomes" id="UP001286313"/>
    </source>
</evidence>
<accession>A0AAE1BK73</accession>
<keyword evidence="2" id="KW-1185">Reference proteome</keyword>
<dbReference type="Proteomes" id="UP001286313">
    <property type="component" value="Unassembled WGS sequence"/>
</dbReference>
<sequence>MIEGQRGNTQRKEIVNHLRSRRIFSALWPDTLSSRPLIISFPAKHVLSLRALLFQNVQPPHMRARAMCMPDPLPTPPLPAAASSTGLHVSPVAPSGNSVTLAWCSGSLSPSLSRPPAALLVLSLWPTLLSACLSV</sequence>
<organism evidence="1 2">
    <name type="scientific">Petrolisthes cinctipes</name>
    <name type="common">Flat porcelain crab</name>
    <dbReference type="NCBI Taxonomy" id="88211"/>
    <lineage>
        <taxon>Eukaryota</taxon>
        <taxon>Metazoa</taxon>
        <taxon>Ecdysozoa</taxon>
        <taxon>Arthropoda</taxon>
        <taxon>Crustacea</taxon>
        <taxon>Multicrustacea</taxon>
        <taxon>Malacostraca</taxon>
        <taxon>Eumalacostraca</taxon>
        <taxon>Eucarida</taxon>
        <taxon>Decapoda</taxon>
        <taxon>Pleocyemata</taxon>
        <taxon>Anomura</taxon>
        <taxon>Galatheoidea</taxon>
        <taxon>Porcellanidae</taxon>
        <taxon>Petrolisthes</taxon>
    </lineage>
</organism>
<proteinExistence type="predicted"/>
<reference evidence="1" key="1">
    <citation type="submission" date="2023-10" db="EMBL/GenBank/DDBJ databases">
        <title>Genome assemblies of two species of porcelain crab, Petrolisthes cinctipes and Petrolisthes manimaculis (Anomura: Porcellanidae).</title>
        <authorList>
            <person name="Angst P."/>
        </authorList>
    </citation>
    <scope>NUCLEOTIDE SEQUENCE</scope>
    <source>
        <strain evidence="1">PB745_01</strain>
        <tissue evidence="1">Gill</tissue>
    </source>
</reference>
<name>A0AAE1BK73_PETCI</name>
<comment type="caution">
    <text evidence="1">The sequence shown here is derived from an EMBL/GenBank/DDBJ whole genome shotgun (WGS) entry which is preliminary data.</text>
</comment>
<protein>
    <submittedName>
        <fullName evidence="1">Uncharacterized protein</fullName>
    </submittedName>
</protein>
<evidence type="ECO:0000313" key="1">
    <source>
        <dbReference type="EMBL" id="KAK3850375.1"/>
    </source>
</evidence>
<gene>
    <name evidence="1" type="ORF">Pcinc_042917</name>
</gene>
<dbReference type="EMBL" id="JAWQEG010008410">
    <property type="protein sequence ID" value="KAK3850375.1"/>
    <property type="molecule type" value="Genomic_DNA"/>
</dbReference>